<keyword evidence="1" id="KW-1133">Transmembrane helix</keyword>
<gene>
    <name evidence="2" type="ORF">S03H2_51818</name>
</gene>
<reference evidence="2" key="1">
    <citation type="journal article" date="2014" name="Front. Microbiol.">
        <title>High frequency of phylogenetically diverse reductive dehalogenase-homologous genes in deep subseafloor sedimentary metagenomes.</title>
        <authorList>
            <person name="Kawai M."/>
            <person name="Futagami T."/>
            <person name="Toyoda A."/>
            <person name="Takaki Y."/>
            <person name="Nishi S."/>
            <person name="Hori S."/>
            <person name="Arai W."/>
            <person name="Tsubouchi T."/>
            <person name="Morono Y."/>
            <person name="Uchiyama I."/>
            <person name="Ito T."/>
            <person name="Fujiyama A."/>
            <person name="Inagaki F."/>
            <person name="Takami H."/>
        </authorList>
    </citation>
    <scope>NUCLEOTIDE SEQUENCE</scope>
    <source>
        <strain evidence="2">Expedition CK06-06</strain>
    </source>
</reference>
<keyword evidence="1" id="KW-0812">Transmembrane</keyword>
<keyword evidence="1" id="KW-0472">Membrane</keyword>
<feature type="non-terminal residue" evidence="2">
    <location>
        <position position="260"/>
    </location>
</feature>
<evidence type="ECO:0000313" key="2">
    <source>
        <dbReference type="EMBL" id="GAH62319.1"/>
    </source>
</evidence>
<protein>
    <submittedName>
        <fullName evidence="2">Uncharacterized protein</fullName>
    </submittedName>
</protein>
<dbReference type="EMBL" id="BARU01032898">
    <property type="protein sequence ID" value="GAH62319.1"/>
    <property type="molecule type" value="Genomic_DNA"/>
</dbReference>
<organism evidence="2">
    <name type="scientific">marine sediment metagenome</name>
    <dbReference type="NCBI Taxonomy" id="412755"/>
    <lineage>
        <taxon>unclassified sequences</taxon>
        <taxon>metagenomes</taxon>
        <taxon>ecological metagenomes</taxon>
    </lineage>
</organism>
<name>X1I879_9ZZZZ</name>
<comment type="caution">
    <text evidence="2">The sequence shown here is derived from an EMBL/GenBank/DDBJ whole genome shotgun (WGS) entry which is preliminary data.</text>
</comment>
<evidence type="ECO:0000256" key="1">
    <source>
        <dbReference type="SAM" id="Phobius"/>
    </source>
</evidence>
<accession>X1I879</accession>
<feature type="non-terminal residue" evidence="2">
    <location>
        <position position="1"/>
    </location>
</feature>
<sequence length="260" mass="28494">SSSDAPELRGSEELIAALVREASRDVRTIRPGREITFRRARPFLIAAVGAAFFLGALFLLWPAVTSRLLLRAVAPYKNLPNIAASDLLVTPGDVVVTRGRVLRVEVEVADKPVRRAEFRTPSADGPEIAEPMARVFDPDESVRRFVLTCPPAAESFRYRIHAGDALSRYYTVTVVPVPAVTAMDLRYDYPAYTRRQPYVEEDSSGDIRAVAGAVVTVTARTNTVVRSAQFVVDGQALPDSRGRLSVAEDGTTTCTFRVEL</sequence>
<proteinExistence type="predicted"/>
<dbReference type="AlphaFoldDB" id="X1I879"/>
<feature type="transmembrane region" description="Helical" evidence="1">
    <location>
        <begin position="43"/>
        <end position="64"/>
    </location>
</feature>